<dbReference type="InterPro" id="IPR041633">
    <property type="entry name" value="Polbeta"/>
</dbReference>
<dbReference type="STRING" id="1798507.A3A34_01900"/>
<proteinExistence type="predicted"/>
<dbReference type="SUPFAM" id="SSF81301">
    <property type="entry name" value="Nucleotidyltransferase"/>
    <property type="match status" value="1"/>
</dbReference>
<protein>
    <recommendedName>
        <fullName evidence="1">Polymerase beta nucleotidyltransferase domain-containing protein</fullName>
    </recommendedName>
</protein>
<dbReference type="Proteomes" id="UP000178587">
    <property type="component" value="Unassembled WGS sequence"/>
</dbReference>
<organism evidence="2 3">
    <name type="scientific">Candidatus Kaiserbacteria bacterium RIFCSPLOWO2_01_FULL_50_24</name>
    <dbReference type="NCBI Taxonomy" id="1798507"/>
    <lineage>
        <taxon>Bacteria</taxon>
        <taxon>Candidatus Kaiseribacteriota</taxon>
    </lineage>
</organism>
<dbReference type="InterPro" id="IPR043519">
    <property type="entry name" value="NT_sf"/>
</dbReference>
<dbReference type="Pfam" id="PF18765">
    <property type="entry name" value="Polbeta"/>
    <property type="match status" value="1"/>
</dbReference>
<reference evidence="2 3" key="1">
    <citation type="journal article" date="2016" name="Nat. Commun.">
        <title>Thousands of microbial genomes shed light on interconnected biogeochemical processes in an aquifer system.</title>
        <authorList>
            <person name="Anantharaman K."/>
            <person name="Brown C.T."/>
            <person name="Hug L.A."/>
            <person name="Sharon I."/>
            <person name="Castelle C.J."/>
            <person name="Probst A.J."/>
            <person name="Thomas B.C."/>
            <person name="Singh A."/>
            <person name="Wilkins M.J."/>
            <person name="Karaoz U."/>
            <person name="Brodie E.L."/>
            <person name="Williams K.H."/>
            <person name="Hubbard S.S."/>
            <person name="Banfield J.F."/>
        </authorList>
    </citation>
    <scope>NUCLEOTIDE SEQUENCE [LARGE SCALE GENOMIC DNA]</scope>
</reference>
<evidence type="ECO:0000313" key="3">
    <source>
        <dbReference type="Proteomes" id="UP000178587"/>
    </source>
</evidence>
<dbReference type="AlphaFoldDB" id="A0A1F6EN70"/>
<accession>A0A1F6EN70</accession>
<sequence>MTKSTYVKQLKDVVFKFDPQGSNRYFLFGSSVRKKKFHDIDLGIVGNKKSRKNISELRDRFYDSRIPYKIDVVDFDAADSEFREHVLHNEPVVWIL</sequence>
<gene>
    <name evidence="2" type="ORF">A3A34_01900</name>
</gene>
<evidence type="ECO:0000259" key="1">
    <source>
        <dbReference type="Pfam" id="PF18765"/>
    </source>
</evidence>
<dbReference type="EMBL" id="MFLU01000007">
    <property type="protein sequence ID" value="OGG75090.1"/>
    <property type="molecule type" value="Genomic_DNA"/>
</dbReference>
<name>A0A1F6EN70_9BACT</name>
<feature type="domain" description="Polymerase beta nucleotidyltransferase" evidence="1">
    <location>
        <begin position="25"/>
        <end position="92"/>
    </location>
</feature>
<evidence type="ECO:0000313" key="2">
    <source>
        <dbReference type="EMBL" id="OGG75090.1"/>
    </source>
</evidence>
<dbReference type="Gene3D" id="3.30.460.10">
    <property type="entry name" value="Beta Polymerase, domain 2"/>
    <property type="match status" value="1"/>
</dbReference>
<comment type="caution">
    <text evidence="2">The sequence shown here is derived from an EMBL/GenBank/DDBJ whole genome shotgun (WGS) entry which is preliminary data.</text>
</comment>